<comment type="function">
    <text evidence="3">Required for maturation of urease via the functional incorporation of the urease nickel metallocenter.</text>
</comment>
<evidence type="ECO:0000256" key="2">
    <source>
        <dbReference type="ARBA" id="ARBA00023186"/>
    </source>
</evidence>
<keyword evidence="3" id="KW-0963">Cytoplasm</keyword>
<dbReference type="PANTHER" id="PTHR33643:SF1">
    <property type="entry name" value="UREASE ACCESSORY PROTEIN D"/>
    <property type="match status" value="1"/>
</dbReference>
<sequence>MLLPTYSEESVIKPRDSVILNDYKPSINALSGSKNHPEHQPLQAKLSLKFAAIDDTTRLVERDHFGPLLVQKPLYPEGRKVCHTVIIHPPGGIVGGDQLEITADAEAFAKVQITTPGAAKWYKANGHTSRQKIRIRVKKGASLEWVPQETIFYNHTDVAVDHQIILEDDAVYIGCEILCFGRTAFGETFSDGQIKQRTSIQRNGKIIWLEQIRLRGEDATMNGPLALSGKTVCATLLLTGKTIPQPLLDLAREEAEKTANGAGQVGISQLKAVTVARYLGDSSEVARHVMLRIWGLLRPELTGCAAIVPRMWST</sequence>
<comment type="similarity">
    <text evidence="1 3">Belongs to the UreD family.</text>
</comment>
<reference evidence="4 5" key="1">
    <citation type="submission" date="2018-09" db="EMBL/GenBank/DDBJ databases">
        <title>Metagenome Assembled Genomes from an Advanced Water Purification Facility.</title>
        <authorList>
            <person name="Stamps B.W."/>
            <person name="Spear J.R."/>
        </authorList>
    </citation>
    <scope>NUCLEOTIDE SEQUENCE [LARGE SCALE GENOMIC DNA]</scope>
    <source>
        <strain evidence="4">Bin_54_1</strain>
    </source>
</reference>
<dbReference type="Pfam" id="PF01774">
    <property type="entry name" value="UreD"/>
    <property type="match status" value="1"/>
</dbReference>
<dbReference type="GO" id="GO:0005737">
    <property type="term" value="C:cytoplasm"/>
    <property type="evidence" value="ECO:0007669"/>
    <property type="project" value="UniProtKB-SubCell"/>
</dbReference>
<keyword evidence="2 3" id="KW-0143">Chaperone</keyword>
<evidence type="ECO:0000313" key="4">
    <source>
        <dbReference type="EMBL" id="TXI29102.1"/>
    </source>
</evidence>
<name>A0A5C7VX43_9PROT</name>
<comment type="subunit">
    <text evidence="3">UreD, UreF and UreG form a complex that acts as a GTP-hydrolysis-dependent molecular chaperone, activating the urease apoprotein by helping to assemble the nickel containing metallocenter of UreC. The UreE protein probably delivers the nickel.</text>
</comment>
<comment type="subcellular location">
    <subcellularLocation>
        <location evidence="3">Cytoplasm</location>
    </subcellularLocation>
</comment>
<evidence type="ECO:0000313" key="5">
    <source>
        <dbReference type="Proteomes" id="UP000321055"/>
    </source>
</evidence>
<accession>A0A5C7VX43</accession>
<dbReference type="PANTHER" id="PTHR33643">
    <property type="entry name" value="UREASE ACCESSORY PROTEIN D"/>
    <property type="match status" value="1"/>
</dbReference>
<dbReference type="EMBL" id="SSFX01000039">
    <property type="protein sequence ID" value="TXI29102.1"/>
    <property type="molecule type" value="Genomic_DNA"/>
</dbReference>
<comment type="caution">
    <text evidence="4">The sequence shown here is derived from an EMBL/GenBank/DDBJ whole genome shotgun (WGS) entry which is preliminary data.</text>
</comment>
<dbReference type="GO" id="GO:0016151">
    <property type="term" value="F:nickel cation binding"/>
    <property type="evidence" value="ECO:0007669"/>
    <property type="project" value="UniProtKB-UniRule"/>
</dbReference>
<keyword evidence="3" id="KW-0996">Nickel insertion</keyword>
<gene>
    <name evidence="3" type="primary">ureD</name>
    <name evidence="4" type="ORF">E6Q60_05505</name>
</gene>
<dbReference type="HAMAP" id="MF_01384">
    <property type="entry name" value="UreD"/>
    <property type="match status" value="1"/>
</dbReference>
<dbReference type="Proteomes" id="UP000321055">
    <property type="component" value="Unassembled WGS sequence"/>
</dbReference>
<evidence type="ECO:0000256" key="3">
    <source>
        <dbReference type="HAMAP-Rule" id="MF_01384"/>
    </source>
</evidence>
<proteinExistence type="inferred from homology"/>
<dbReference type="AlphaFoldDB" id="A0A5C7VX43"/>
<organism evidence="4 5">
    <name type="scientific">Nitrosomonas oligotropha</name>
    <dbReference type="NCBI Taxonomy" id="42354"/>
    <lineage>
        <taxon>Bacteria</taxon>
        <taxon>Pseudomonadati</taxon>
        <taxon>Pseudomonadota</taxon>
        <taxon>Betaproteobacteria</taxon>
        <taxon>Nitrosomonadales</taxon>
        <taxon>Nitrosomonadaceae</taxon>
        <taxon>Nitrosomonas</taxon>
    </lineage>
</organism>
<dbReference type="InterPro" id="IPR002669">
    <property type="entry name" value="UreD"/>
</dbReference>
<protein>
    <recommendedName>
        <fullName evidence="3">Urease accessory protein UreD</fullName>
    </recommendedName>
</protein>
<evidence type="ECO:0000256" key="1">
    <source>
        <dbReference type="ARBA" id="ARBA00007177"/>
    </source>
</evidence>